<feature type="domain" description="SLH" evidence="1">
    <location>
        <begin position="80"/>
        <end position="138"/>
    </location>
</feature>
<evidence type="ECO:0000313" key="3">
    <source>
        <dbReference type="Proteomes" id="UP001154322"/>
    </source>
</evidence>
<feature type="domain" description="SLH" evidence="1">
    <location>
        <begin position="16"/>
        <end position="79"/>
    </location>
</feature>
<evidence type="ECO:0000313" key="2">
    <source>
        <dbReference type="EMBL" id="CAH8243488.1"/>
    </source>
</evidence>
<dbReference type="RefSeq" id="WP_213425809.1">
    <property type="nucleotide sequence ID" value="NZ_AP031286.1"/>
</dbReference>
<evidence type="ECO:0000259" key="1">
    <source>
        <dbReference type="PROSITE" id="PS51272"/>
    </source>
</evidence>
<organism evidence="2 3">
    <name type="scientific">Paenibacillus melissococcoides</name>
    <dbReference type="NCBI Taxonomy" id="2912268"/>
    <lineage>
        <taxon>Bacteria</taxon>
        <taxon>Bacillati</taxon>
        <taxon>Bacillota</taxon>
        <taxon>Bacilli</taxon>
        <taxon>Bacillales</taxon>
        <taxon>Paenibacillaceae</taxon>
        <taxon>Paenibacillus</taxon>
    </lineage>
</organism>
<protein>
    <submittedName>
        <fullName evidence="2">S-layer homology domain-containing protein</fullName>
    </submittedName>
</protein>
<keyword evidence="3" id="KW-1185">Reference proteome</keyword>
<accession>A0ABN8TXM7</accession>
<name>A0ABN8TXM7_9BACL</name>
<gene>
    <name evidence="2" type="ORF">WJ0W_000728</name>
</gene>
<dbReference type="Proteomes" id="UP001154322">
    <property type="component" value="Unassembled WGS sequence"/>
</dbReference>
<comment type="caution">
    <text evidence="2">The sequence shown here is derived from an EMBL/GenBank/DDBJ whole genome shotgun (WGS) entry which is preliminary data.</text>
</comment>
<sequence length="175" mass="19061">MFSNADPTAWAEKLGTPERLTDIGDTHPYAEYIHGLHQLGIVKSKADGTFGAEEPLARAELVEQVMRWIGIPASKNPAQLKDIDAVPQAGWLQSAVEYGFIAALADQLFRPKENITRQEAAAILSRVMLSMRAKPVEGKTMGKTRCLGGRCGQLDCGHEILRPGGIPVSRRSGRL</sequence>
<dbReference type="EMBL" id="CALYLO010000001">
    <property type="protein sequence ID" value="CAH8243488.1"/>
    <property type="molecule type" value="Genomic_DNA"/>
</dbReference>
<dbReference type="Pfam" id="PF00395">
    <property type="entry name" value="SLH"/>
    <property type="match status" value="2"/>
</dbReference>
<proteinExistence type="predicted"/>
<dbReference type="PROSITE" id="PS51272">
    <property type="entry name" value="SLH"/>
    <property type="match status" value="2"/>
</dbReference>
<dbReference type="InterPro" id="IPR001119">
    <property type="entry name" value="SLH_dom"/>
</dbReference>
<reference evidence="2" key="1">
    <citation type="submission" date="2022-06" db="EMBL/GenBank/DDBJ databases">
        <authorList>
            <person name="Dietemann V."/>
            <person name="Ory F."/>
            <person name="Dainat B."/>
            <person name="Oberhansli S."/>
        </authorList>
    </citation>
    <scope>NUCLEOTIDE SEQUENCE</scope>
    <source>
        <strain evidence="2">Ena-SAMPLE-TAB-26-04-2022-14:26:32:270-5432</strain>
    </source>
</reference>